<proteinExistence type="inferred from homology"/>
<dbReference type="NCBIfam" id="TIGR02727">
    <property type="entry name" value="MTHFS_bact"/>
    <property type="match status" value="1"/>
</dbReference>
<dbReference type="SUPFAM" id="SSF100950">
    <property type="entry name" value="NagB/RpiA/CoA transferase-like"/>
    <property type="match status" value="1"/>
</dbReference>
<dbReference type="EC" id="6.3.3.2" evidence="5"/>
<comment type="caution">
    <text evidence="7">The sequence shown here is derived from an EMBL/GenBank/DDBJ whole genome shotgun (WGS) entry which is preliminary data.</text>
</comment>
<sequence>MPSPSRAGEDDAEQVEHAKETLRKSIRAARSARSERRRHEAAEALAQVVAGIPAVAAAGCVAVYAARPGEPDTGPLLDLLAARGTRILMPVLGTGLQRDWAAYAGADDLRQRAPGRPPEPGTPQLGPAALAHADVVVAPALAVDTSGARLGQGGGWYDRALEHARPGVPVVAVVYADEVYEADARPLPRLPHDRTVDAVATPSGVRWFRSPDAG</sequence>
<comment type="cofactor">
    <cofactor evidence="5">
        <name>Mg(2+)</name>
        <dbReference type="ChEBI" id="CHEBI:18420"/>
    </cofactor>
</comment>
<dbReference type="InterPro" id="IPR024185">
    <property type="entry name" value="FTHF_cligase-like_sf"/>
</dbReference>
<protein>
    <recommendedName>
        <fullName evidence="5">5-formyltetrahydrofolate cyclo-ligase</fullName>
        <ecNumber evidence="5">6.3.3.2</ecNumber>
    </recommendedName>
</protein>
<evidence type="ECO:0000256" key="6">
    <source>
        <dbReference type="SAM" id="MobiDB-lite"/>
    </source>
</evidence>
<keyword evidence="5" id="KW-0460">Magnesium</keyword>
<dbReference type="PANTHER" id="PTHR23407">
    <property type="entry name" value="ATPASE INHIBITOR/5-FORMYLTETRAHYDROFOLATE CYCLO-LIGASE"/>
    <property type="match status" value="1"/>
</dbReference>
<feature type="binding site" evidence="4">
    <location>
        <begin position="19"/>
        <end position="23"/>
    </location>
    <ligand>
        <name>ATP</name>
        <dbReference type="ChEBI" id="CHEBI:30616"/>
    </ligand>
</feature>
<evidence type="ECO:0000256" key="4">
    <source>
        <dbReference type="PIRSR" id="PIRSR006806-1"/>
    </source>
</evidence>
<keyword evidence="5" id="KW-0479">Metal-binding</keyword>
<evidence type="ECO:0000313" key="7">
    <source>
        <dbReference type="EMBL" id="GEO34608.1"/>
    </source>
</evidence>
<keyword evidence="7" id="KW-0436">Ligase</keyword>
<organism evidence="7 8">
    <name type="scientific">Cellulomonas aerilata</name>
    <dbReference type="NCBI Taxonomy" id="515326"/>
    <lineage>
        <taxon>Bacteria</taxon>
        <taxon>Bacillati</taxon>
        <taxon>Actinomycetota</taxon>
        <taxon>Actinomycetes</taxon>
        <taxon>Micrococcales</taxon>
        <taxon>Cellulomonadaceae</taxon>
        <taxon>Cellulomonas</taxon>
    </lineage>
</organism>
<name>A0A512DDQ4_9CELL</name>
<dbReference type="GO" id="GO:0035999">
    <property type="term" value="P:tetrahydrofolate interconversion"/>
    <property type="evidence" value="ECO:0007669"/>
    <property type="project" value="TreeGrafter"/>
</dbReference>
<dbReference type="InterPro" id="IPR002698">
    <property type="entry name" value="FTHF_cligase"/>
</dbReference>
<dbReference type="AlphaFoldDB" id="A0A512DDQ4"/>
<comment type="catalytic activity">
    <reaction evidence="5">
        <text>(6S)-5-formyl-5,6,7,8-tetrahydrofolate + ATP = (6R)-5,10-methenyltetrahydrofolate + ADP + phosphate</text>
        <dbReference type="Rhea" id="RHEA:10488"/>
        <dbReference type="ChEBI" id="CHEBI:30616"/>
        <dbReference type="ChEBI" id="CHEBI:43474"/>
        <dbReference type="ChEBI" id="CHEBI:57455"/>
        <dbReference type="ChEBI" id="CHEBI:57457"/>
        <dbReference type="ChEBI" id="CHEBI:456216"/>
        <dbReference type="EC" id="6.3.3.2"/>
    </reaction>
</comment>
<dbReference type="GO" id="GO:0009396">
    <property type="term" value="P:folic acid-containing compound biosynthetic process"/>
    <property type="evidence" value="ECO:0007669"/>
    <property type="project" value="TreeGrafter"/>
</dbReference>
<dbReference type="InterPro" id="IPR037171">
    <property type="entry name" value="NagB/RpiA_transferase-like"/>
</dbReference>
<keyword evidence="3 4" id="KW-0067">ATP-binding</keyword>
<dbReference type="EMBL" id="BJYY01000014">
    <property type="protein sequence ID" value="GEO34608.1"/>
    <property type="molecule type" value="Genomic_DNA"/>
</dbReference>
<keyword evidence="2 4" id="KW-0547">Nucleotide-binding</keyword>
<evidence type="ECO:0000256" key="1">
    <source>
        <dbReference type="ARBA" id="ARBA00010638"/>
    </source>
</evidence>
<dbReference type="PIRSF" id="PIRSF006806">
    <property type="entry name" value="FTHF_cligase"/>
    <property type="match status" value="1"/>
</dbReference>
<keyword evidence="8" id="KW-1185">Reference proteome</keyword>
<evidence type="ECO:0000313" key="8">
    <source>
        <dbReference type="Proteomes" id="UP000321181"/>
    </source>
</evidence>
<dbReference type="GO" id="GO:0030272">
    <property type="term" value="F:5-formyltetrahydrofolate cyclo-ligase activity"/>
    <property type="evidence" value="ECO:0007669"/>
    <property type="project" value="UniProtKB-EC"/>
</dbReference>
<reference evidence="7 8" key="1">
    <citation type="submission" date="2019-07" db="EMBL/GenBank/DDBJ databases">
        <title>Whole genome shotgun sequence of Cellulomonas aerilata NBRC 106308.</title>
        <authorList>
            <person name="Hosoyama A."/>
            <person name="Uohara A."/>
            <person name="Ohji S."/>
            <person name="Ichikawa N."/>
        </authorList>
    </citation>
    <scope>NUCLEOTIDE SEQUENCE [LARGE SCALE GENOMIC DNA]</scope>
    <source>
        <strain evidence="7 8">NBRC 106308</strain>
    </source>
</reference>
<dbReference type="Pfam" id="PF01812">
    <property type="entry name" value="5-FTHF_cyc-lig"/>
    <property type="match status" value="1"/>
</dbReference>
<feature type="compositionally biased region" description="Basic and acidic residues" evidence="6">
    <location>
        <begin position="14"/>
        <end position="23"/>
    </location>
</feature>
<gene>
    <name evidence="7" type="ORF">CAE01nite_23330</name>
</gene>
<dbReference type="Proteomes" id="UP000321181">
    <property type="component" value="Unassembled WGS sequence"/>
</dbReference>
<dbReference type="Gene3D" id="3.40.50.10420">
    <property type="entry name" value="NagB/RpiA/CoA transferase-like"/>
    <property type="match status" value="1"/>
</dbReference>
<evidence type="ECO:0000256" key="2">
    <source>
        <dbReference type="ARBA" id="ARBA00022741"/>
    </source>
</evidence>
<dbReference type="PANTHER" id="PTHR23407:SF1">
    <property type="entry name" value="5-FORMYLTETRAHYDROFOLATE CYCLO-LIGASE"/>
    <property type="match status" value="1"/>
</dbReference>
<feature type="binding site" evidence="4">
    <location>
        <begin position="149"/>
        <end position="157"/>
    </location>
    <ligand>
        <name>ATP</name>
        <dbReference type="ChEBI" id="CHEBI:30616"/>
    </ligand>
</feature>
<evidence type="ECO:0000256" key="5">
    <source>
        <dbReference type="RuleBase" id="RU361279"/>
    </source>
</evidence>
<accession>A0A512DDQ4</accession>
<comment type="similarity">
    <text evidence="1 5">Belongs to the 5-formyltetrahydrofolate cyclo-ligase family.</text>
</comment>
<dbReference type="GO" id="GO:0046872">
    <property type="term" value="F:metal ion binding"/>
    <property type="evidence" value="ECO:0007669"/>
    <property type="project" value="UniProtKB-KW"/>
</dbReference>
<feature type="binding site" evidence="4">
    <location>
        <position position="70"/>
    </location>
    <ligand>
        <name>substrate</name>
    </ligand>
</feature>
<evidence type="ECO:0000256" key="3">
    <source>
        <dbReference type="ARBA" id="ARBA00022840"/>
    </source>
</evidence>
<feature type="region of interest" description="Disordered" evidence="6">
    <location>
        <begin position="1"/>
        <end position="35"/>
    </location>
</feature>
<dbReference type="GO" id="GO:0005524">
    <property type="term" value="F:ATP binding"/>
    <property type="evidence" value="ECO:0007669"/>
    <property type="project" value="UniProtKB-KW"/>
</dbReference>